<reference evidence="2 3" key="1">
    <citation type="submission" date="2014-06" db="EMBL/GenBank/DDBJ databases">
        <title>Evolutionary Origins and Diversification of the Mycorrhizal Mutualists.</title>
        <authorList>
            <consortium name="DOE Joint Genome Institute"/>
            <consortium name="Mycorrhizal Genomics Consortium"/>
            <person name="Kohler A."/>
            <person name="Kuo A."/>
            <person name="Nagy L.G."/>
            <person name="Floudas D."/>
            <person name="Copeland A."/>
            <person name="Barry K.W."/>
            <person name="Cichocki N."/>
            <person name="Veneault-Fourrey C."/>
            <person name="LaButti K."/>
            <person name="Lindquist E.A."/>
            <person name="Lipzen A."/>
            <person name="Lundell T."/>
            <person name="Morin E."/>
            <person name="Murat C."/>
            <person name="Riley R."/>
            <person name="Ohm R."/>
            <person name="Sun H."/>
            <person name="Tunlid A."/>
            <person name="Henrissat B."/>
            <person name="Grigoriev I.V."/>
            <person name="Hibbett D.S."/>
            <person name="Martin F."/>
        </authorList>
    </citation>
    <scope>NUCLEOTIDE SEQUENCE [LARGE SCALE GENOMIC DNA]</scope>
    <source>
        <strain evidence="2 3">SS14</strain>
    </source>
</reference>
<sequence>MNILSNFVRRLFWLRCSVDSTTCTFDDVSLTQADFNNGSQTLRRSSSIVIEGTVFEVVNAPNSRATHSRSGSLGTTHSGDPPSPDEMPEIPDEETSGAGGTMPPQPDSGPTSSTIATSTPSPLRSQRRSPQLDRKDVIILALLQELDVLQRRISSIERARSVTVDKSQSNVAGVISSKPKQNRLSKKKFSTPEARQRRSKNVDEPRCICCVLNHGSSDKSGLSDGPPEVPGGSRKEYFRGDSRNETAFLRLREPFELQSGQSQDGSDTPILQPEVIKQLQEHSETTETPECATPISCSQNSGCQVRTTSMPRDLAAIKEYRSVLAIRRKIDLLENVCEESEGLSKRKINVAGDVPGVDSRRPEPNLSKKDAANNIPGLGVDSRRHLSRKKDDDVTGRKSCLGRHRESYYEQQEKGRDKVRVEIDPKMELHSPSPISTPFTFQRILEELDKQAELLTAVSGTTSQEGKLVPGWQRRR</sequence>
<evidence type="ECO:0000313" key="2">
    <source>
        <dbReference type="EMBL" id="KIJ34823.1"/>
    </source>
</evidence>
<feature type="compositionally biased region" description="Basic and acidic residues" evidence="1">
    <location>
        <begin position="358"/>
        <end position="371"/>
    </location>
</feature>
<dbReference type="Proteomes" id="UP000054279">
    <property type="component" value="Unassembled WGS sequence"/>
</dbReference>
<evidence type="ECO:0000256" key="1">
    <source>
        <dbReference type="SAM" id="MobiDB-lite"/>
    </source>
</evidence>
<proteinExistence type="predicted"/>
<feature type="region of interest" description="Disordered" evidence="1">
    <location>
        <begin position="162"/>
        <end position="199"/>
    </location>
</feature>
<feature type="compositionally biased region" description="Low complexity" evidence="1">
    <location>
        <begin position="110"/>
        <end position="122"/>
    </location>
</feature>
<feature type="compositionally biased region" description="Polar residues" evidence="1">
    <location>
        <begin position="61"/>
        <end position="78"/>
    </location>
</feature>
<dbReference type="EMBL" id="KN837195">
    <property type="protein sequence ID" value="KIJ34823.1"/>
    <property type="molecule type" value="Genomic_DNA"/>
</dbReference>
<accession>A0A0C9TWN0</accession>
<name>A0A0C9TWN0_SPHS4</name>
<dbReference type="HOGENOM" id="CLU_573866_0_0_1"/>
<protein>
    <submittedName>
        <fullName evidence="2">Uncharacterized protein</fullName>
    </submittedName>
</protein>
<gene>
    <name evidence="2" type="ORF">M422DRAFT_70084</name>
</gene>
<feature type="region of interest" description="Disordered" evidence="1">
    <location>
        <begin position="352"/>
        <end position="419"/>
    </location>
</feature>
<organism evidence="2 3">
    <name type="scientific">Sphaerobolus stellatus (strain SS14)</name>
    <dbReference type="NCBI Taxonomy" id="990650"/>
    <lineage>
        <taxon>Eukaryota</taxon>
        <taxon>Fungi</taxon>
        <taxon>Dikarya</taxon>
        <taxon>Basidiomycota</taxon>
        <taxon>Agaricomycotina</taxon>
        <taxon>Agaricomycetes</taxon>
        <taxon>Phallomycetidae</taxon>
        <taxon>Geastrales</taxon>
        <taxon>Sphaerobolaceae</taxon>
        <taxon>Sphaerobolus</taxon>
    </lineage>
</organism>
<feature type="region of interest" description="Disordered" evidence="1">
    <location>
        <begin position="217"/>
        <end position="240"/>
    </location>
</feature>
<evidence type="ECO:0000313" key="3">
    <source>
        <dbReference type="Proteomes" id="UP000054279"/>
    </source>
</evidence>
<feature type="region of interest" description="Disordered" evidence="1">
    <location>
        <begin position="456"/>
        <end position="476"/>
    </location>
</feature>
<feature type="region of interest" description="Disordered" evidence="1">
    <location>
        <begin position="61"/>
        <end position="131"/>
    </location>
</feature>
<feature type="compositionally biased region" description="Basic and acidic residues" evidence="1">
    <location>
        <begin position="403"/>
        <end position="419"/>
    </location>
</feature>
<feature type="compositionally biased region" description="Basic residues" evidence="1">
    <location>
        <begin position="180"/>
        <end position="189"/>
    </location>
</feature>
<feature type="compositionally biased region" description="Basic and acidic residues" evidence="1">
    <location>
        <begin position="381"/>
        <end position="396"/>
    </location>
</feature>
<keyword evidence="3" id="KW-1185">Reference proteome</keyword>
<dbReference type="AlphaFoldDB" id="A0A0C9TWN0"/>
<feature type="compositionally biased region" description="Acidic residues" evidence="1">
    <location>
        <begin position="86"/>
        <end position="95"/>
    </location>
</feature>